<dbReference type="EMBL" id="QUSX01000001">
    <property type="protein sequence ID" value="RRQ50021.1"/>
    <property type="molecule type" value="Genomic_DNA"/>
</dbReference>
<keyword evidence="4 7" id="KW-0812">Transmembrane</keyword>
<feature type="transmembrane region" description="Helical" evidence="7">
    <location>
        <begin position="85"/>
        <end position="107"/>
    </location>
</feature>
<sequence length="429" mass="48476">MFSKIWSKFSESEFSRNVSTQILGTGMAQALPFLATPLLTRLYTEEDFATYTSFFAVASIFAVAVGGNYHLAIVLPKAEVEAIKLFTLSIYLTIAYSVAIALILPFFHRLFPDTLKNALFYVPLYVLFFGIWTAYINVSIRHKTFTNNALAKVVQALGYIIIAVGLGFSKLLAFGLVTAKIVGTIISWMFLFRKSRIRFAILPFISLRDMAITYIDYPKYGIWPAFLNTISLQAMVLVLTKFYTTEDLGYFGLTFMVLSAPLTLIGASFKDVFYQKIAFLMNARRYREAQNFHKKAAMALFLMGLPIGIVLFFFGESLFGFVFGTKWNRSGHFASILAISFVVRLVISPLSSLFNATNTLRIASKWQVLYFVSTFVSLGFCAIHLKLGLIKLMWVYVVHEIILYGLYLALQIKTLYGYGQDPDHNNQNC</sequence>
<protein>
    <recommendedName>
        <fullName evidence="10">Lipopolysaccharide biosynthesis protein</fullName>
    </recommendedName>
</protein>
<feature type="transmembrane region" description="Helical" evidence="7">
    <location>
        <begin position="334"/>
        <end position="356"/>
    </location>
</feature>
<dbReference type="AlphaFoldDB" id="A0A426RM05"/>
<evidence type="ECO:0000313" key="8">
    <source>
        <dbReference type="EMBL" id="RRQ50021.1"/>
    </source>
</evidence>
<dbReference type="PANTHER" id="PTHR30250:SF10">
    <property type="entry name" value="LIPOPOLYSACCHARIDE BIOSYNTHESIS PROTEIN WZXC"/>
    <property type="match status" value="1"/>
</dbReference>
<accession>A0A426RM05</accession>
<name>A0A426RM05_9FLAO</name>
<feature type="transmembrane region" description="Helical" evidence="7">
    <location>
        <begin position="220"/>
        <end position="243"/>
    </location>
</feature>
<keyword evidence="6 7" id="KW-0472">Membrane</keyword>
<feature type="transmembrane region" description="Helical" evidence="7">
    <location>
        <begin position="150"/>
        <end position="168"/>
    </location>
</feature>
<evidence type="ECO:0000256" key="3">
    <source>
        <dbReference type="ARBA" id="ARBA00022475"/>
    </source>
</evidence>
<keyword evidence="9" id="KW-1185">Reference proteome</keyword>
<evidence type="ECO:0000313" key="9">
    <source>
        <dbReference type="Proteomes" id="UP000286990"/>
    </source>
</evidence>
<evidence type="ECO:0000256" key="7">
    <source>
        <dbReference type="SAM" id="Phobius"/>
    </source>
</evidence>
<dbReference type="InterPro" id="IPR050833">
    <property type="entry name" value="Poly_Biosynth_Transport"/>
</dbReference>
<feature type="transmembrane region" description="Helical" evidence="7">
    <location>
        <begin position="174"/>
        <end position="192"/>
    </location>
</feature>
<feature type="transmembrane region" description="Helical" evidence="7">
    <location>
        <begin position="249"/>
        <end position="274"/>
    </location>
</feature>
<dbReference type="Pfam" id="PF13440">
    <property type="entry name" value="Polysacc_synt_3"/>
    <property type="match status" value="1"/>
</dbReference>
<evidence type="ECO:0008006" key="10">
    <source>
        <dbReference type="Google" id="ProtNLM"/>
    </source>
</evidence>
<evidence type="ECO:0000256" key="6">
    <source>
        <dbReference type="ARBA" id="ARBA00023136"/>
    </source>
</evidence>
<dbReference type="Proteomes" id="UP000286990">
    <property type="component" value="Unassembled WGS sequence"/>
</dbReference>
<evidence type="ECO:0000256" key="2">
    <source>
        <dbReference type="ARBA" id="ARBA00007430"/>
    </source>
</evidence>
<keyword evidence="5 7" id="KW-1133">Transmembrane helix</keyword>
<organism evidence="8 9">
    <name type="scientific">Maribacter algicola</name>
    <dbReference type="NCBI Taxonomy" id="2498892"/>
    <lineage>
        <taxon>Bacteria</taxon>
        <taxon>Pseudomonadati</taxon>
        <taxon>Bacteroidota</taxon>
        <taxon>Flavobacteriia</taxon>
        <taxon>Flavobacteriales</taxon>
        <taxon>Flavobacteriaceae</taxon>
        <taxon>Maribacter</taxon>
    </lineage>
</organism>
<comment type="caution">
    <text evidence="8">The sequence shown here is derived from an EMBL/GenBank/DDBJ whole genome shotgun (WGS) entry which is preliminary data.</text>
</comment>
<dbReference type="PANTHER" id="PTHR30250">
    <property type="entry name" value="PST FAMILY PREDICTED COLANIC ACID TRANSPORTER"/>
    <property type="match status" value="1"/>
</dbReference>
<reference evidence="9" key="1">
    <citation type="submission" date="2018-08" db="EMBL/GenBank/DDBJ databases">
        <authorList>
            <person name="Khan S.A."/>
            <person name="J S.E."/>
        </authorList>
    </citation>
    <scope>NUCLEOTIDE SEQUENCE [LARGE SCALE GENOMIC DNA]</scope>
    <source>
        <strain evidence="9">PoM-212</strain>
    </source>
</reference>
<comment type="similarity">
    <text evidence="2">Belongs to the polysaccharide synthase family.</text>
</comment>
<reference evidence="9" key="2">
    <citation type="submission" date="2018-12" db="EMBL/GenBank/DDBJ databases">
        <title>Maribacter lutimaris sp. nov., isolated from marine sediment.</title>
        <authorList>
            <person name="Kim K.K."/>
        </authorList>
    </citation>
    <scope>NUCLEOTIDE SEQUENCE [LARGE SCALE GENOMIC DNA]</scope>
    <source>
        <strain evidence="9">PoM-212</strain>
    </source>
</reference>
<dbReference type="GO" id="GO:0005886">
    <property type="term" value="C:plasma membrane"/>
    <property type="evidence" value="ECO:0007669"/>
    <property type="project" value="UniProtKB-SubCell"/>
</dbReference>
<feature type="transmembrane region" description="Helical" evidence="7">
    <location>
        <begin position="393"/>
        <end position="410"/>
    </location>
</feature>
<comment type="subcellular location">
    <subcellularLocation>
        <location evidence="1">Cell membrane</location>
        <topology evidence="1">Multi-pass membrane protein</topology>
    </subcellularLocation>
</comment>
<dbReference type="RefSeq" id="WP_262707253.1">
    <property type="nucleotide sequence ID" value="NZ_QUSX01000001.1"/>
</dbReference>
<evidence type="ECO:0000256" key="1">
    <source>
        <dbReference type="ARBA" id="ARBA00004651"/>
    </source>
</evidence>
<feature type="transmembrane region" description="Helical" evidence="7">
    <location>
        <begin position="119"/>
        <end position="138"/>
    </location>
</feature>
<evidence type="ECO:0000256" key="5">
    <source>
        <dbReference type="ARBA" id="ARBA00022989"/>
    </source>
</evidence>
<feature type="transmembrane region" description="Helical" evidence="7">
    <location>
        <begin position="51"/>
        <end position="73"/>
    </location>
</feature>
<keyword evidence="3" id="KW-1003">Cell membrane</keyword>
<proteinExistence type="inferred from homology"/>
<feature type="transmembrane region" description="Helical" evidence="7">
    <location>
        <begin position="295"/>
        <end position="314"/>
    </location>
</feature>
<gene>
    <name evidence="8" type="ORF">DZC72_05435</name>
</gene>
<evidence type="ECO:0000256" key="4">
    <source>
        <dbReference type="ARBA" id="ARBA00022692"/>
    </source>
</evidence>
<feature type="transmembrane region" description="Helical" evidence="7">
    <location>
        <begin position="368"/>
        <end position="387"/>
    </location>
</feature>